<name>A0ABW2Z783_9FLAO</name>
<evidence type="ECO:0000313" key="1">
    <source>
        <dbReference type="EMBL" id="MFD0762620.1"/>
    </source>
</evidence>
<dbReference type="RefSeq" id="WP_386782998.1">
    <property type="nucleotide sequence ID" value="NZ_JBHTIC010000008.1"/>
</dbReference>
<comment type="caution">
    <text evidence="1">The sequence shown here is derived from an EMBL/GenBank/DDBJ whole genome shotgun (WGS) entry which is preliminary data.</text>
</comment>
<dbReference type="EMBL" id="JBHTIC010000008">
    <property type="protein sequence ID" value="MFD0762620.1"/>
    <property type="molecule type" value="Genomic_DNA"/>
</dbReference>
<dbReference type="GO" id="GO:0016829">
    <property type="term" value="F:lyase activity"/>
    <property type="evidence" value="ECO:0007669"/>
    <property type="project" value="UniProtKB-KW"/>
</dbReference>
<dbReference type="Proteomes" id="UP001597032">
    <property type="component" value="Unassembled WGS sequence"/>
</dbReference>
<keyword evidence="1" id="KW-0456">Lyase</keyword>
<evidence type="ECO:0000313" key="2">
    <source>
        <dbReference type="Proteomes" id="UP001597032"/>
    </source>
</evidence>
<reference evidence="2" key="1">
    <citation type="journal article" date="2019" name="Int. J. Syst. Evol. Microbiol.">
        <title>The Global Catalogue of Microorganisms (GCM) 10K type strain sequencing project: providing services to taxonomists for standard genome sequencing and annotation.</title>
        <authorList>
            <consortium name="The Broad Institute Genomics Platform"/>
            <consortium name="The Broad Institute Genome Sequencing Center for Infectious Disease"/>
            <person name="Wu L."/>
            <person name="Ma J."/>
        </authorList>
    </citation>
    <scope>NUCLEOTIDE SEQUENCE [LARGE SCALE GENOMIC DNA]</scope>
    <source>
        <strain evidence="2">CCUG 60022</strain>
    </source>
</reference>
<accession>A0ABW2Z783</accession>
<gene>
    <name evidence="1" type="ORF">ACFQZW_11040</name>
</gene>
<keyword evidence="2" id="KW-1185">Reference proteome</keyword>
<sequence length="189" mass="21842">MDKDYLIQQLENIQNAKIVNRLRVANLVIENPNLFKFLLELVFDVTAKTSIKAAWVLEFVCEQKLEWLAPHLSYFTENISKVTFDSAVRPVAKICNFLAIAYNTKKDSVIKTKLNSKHIDQIIETGFDWMISNHKVAVKAYTMTTLFLFGKNYDWVHEELKLIIQQNMAKETAAYKARGKITLALINKK</sequence>
<proteinExistence type="predicted"/>
<protein>
    <submittedName>
        <fullName evidence="1">Adenylosuccinate lyase</fullName>
    </submittedName>
</protein>
<organism evidence="1 2">
    <name type="scientific">Lutibacter aestuarii</name>
    <dbReference type="NCBI Taxonomy" id="861111"/>
    <lineage>
        <taxon>Bacteria</taxon>
        <taxon>Pseudomonadati</taxon>
        <taxon>Bacteroidota</taxon>
        <taxon>Flavobacteriia</taxon>
        <taxon>Flavobacteriales</taxon>
        <taxon>Flavobacteriaceae</taxon>
        <taxon>Lutibacter</taxon>
    </lineage>
</organism>